<keyword evidence="4" id="KW-1185">Reference proteome</keyword>
<dbReference type="Proteomes" id="UP000001302">
    <property type="component" value="Chromosome"/>
</dbReference>
<organism evidence="3 4">
    <name type="scientific">Parvularcula bermudensis (strain ATCC BAA-594 / HTCC2503 / KCTC 12087)</name>
    <dbReference type="NCBI Taxonomy" id="314260"/>
    <lineage>
        <taxon>Bacteria</taxon>
        <taxon>Pseudomonadati</taxon>
        <taxon>Pseudomonadota</taxon>
        <taxon>Alphaproteobacteria</taxon>
        <taxon>Parvularculales</taxon>
        <taxon>Parvularculaceae</taxon>
        <taxon>Parvularcula</taxon>
    </lineage>
</organism>
<dbReference type="InterPro" id="IPR054612">
    <property type="entry name" value="Phage_capsid-like_C"/>
</dbReference>
<evidence type="ECO:0000313" key="4">
    <source>
        <dbReference type="Proteomes" id="UP000001302"/>
    </source>
</evidence>
<feature type="domain" description="Phage capsid-like C-terminal" evidence="2">
    <location>
        <begin position="115"/>
        <end position="393"/>
    </location>
</feature>
<dbReference type="EMBL" id="CP002156">
    <property type="protein sequence ID" value="ADM09671.1"/>
    <property type="molecule type" value="Genomic_DNA"/>
</dbReference>
<dbReference type="SUPFAM" id="SSF56563">
    <property type="entry name" value="Major capsid protein gp5"/>
    <property type="match status" value="1"/>
</dbReference>
<evidence type="ECO:0000256" key="1">
    <source>
        <dbReference type="ARBA" id="ARBA00004328"/>
    </source>
</evidence>
<dbReference type="InterPro" id="IPR024455">
    <property type="entry name" value="Phage_capsid"/>
</dbReference>
<reference evidence="3 4" key="2">
    <citation type="journal article" date="2011" name="J. Bacteriol.">
        <title>Complete genome sequence of strain HTCC2503T of Parvularcula bermudensis, the type species of the order "Parvularculales" in the class Alphaproteobacteria.</title>
        <authorList>
            <person name="Oh H.M."/>
            <person name="Kang I."/>
            <person name="Vergin K.L."/>
            <person name="Kang D."/>
            <person name="Rhee K.H."/>
            <person name="Giovannoni S.J."/>
            <person name="Cho J.C."/>
        </authorList>
    </citation>
    <scope>NUCLEOTIDE SEQUENCE [LARGE SCALE GENOMIC DNA]</scope>
    <source>
        <strain evidence="4">ATCC BAA-594 / HTCC2503 / KCTC 12087</strain>
    </source>
</reference>
<dbReference type="AlphaFoldDB" id="E0THR4"/>
<dbReference type="KEGG" id="pbr:PB2503_08079"/>
<dbReference type="HOGENOM" id="CLU_041417_0_0_5"/>
<sequence>MDLETKALGSAEEASVAELLYAFEDFKQTNDQRLADIERRGSADPLLSEKVERLNAVMTRQQSALDRLAAEASRPQTANGADLVSEEKQAFDAYIRAGNAIPTELKSLAGGSGDGAVLSPQETSDVIDLKLRDASPMRQLATVRRISANVFRKPVPLTPIGAGWVGETAARPETTTPTLVAIDFPAMELYAMPAATQALLDDTVVDLSAWLAEEIQAEFAAQESAAFVSGDGVNKPRGILDYSTAPDDTRAADELGTTPSSGATIDADDLIDLIYTLPQAYRQNGRFMMNRSTLASIRKLKDTEGNYLWSPGLGGQTASLLGFSITESEHMPDVANGETPIAFGDFQRGYLIVDRAGVGVLRDPYSAKPYVLFYTTKRVGGGIQDYAALKLLQMSA</sequence>
<dbReference type="STRING" id="314260.PB2503_08079"/>
<dbReference type="NCBIfam" id="TIGR01554">
    <property type="entry name" value="major_cap_HK97"/>
    <property type="match status" value="1"/>
</dbReference>
<dbReference type="Gene3D" id="3.30.2400.10">
    <property type="entry name" value="Major capsid protein gp5"/>
    <property type="match status" value="1"/>
</dbReference>
<dbReference type="eggNOG" id="COG4653">
    <property type="taxonomic scope" value="Bacteria"/>
</dbReference>
<proteinExistence type="predicted"/>
<evidence type="ECO:0000313" key="3">
    <source>
        <dbReference type="EMBL" id="ADM09671.1"/>
    </source>
</evidence>
<comment type="subcellular location">
    <subcellularLocation>
        <location evidence="1">Virion</location>
    </subcellularLocation>
</comment>
<name>E0THR4_PARBH</name>
<reference evidence="4" key="1">
    <citation type="submission" date="2010-08" db="EMBL/GenBank/DDBJ databases">
        <title>Genome sequence of Parvularcula bermudensis HTCC2503.</title>
        <authorList>
            <person name="Kang D.-M."/>
            <person name="Oh H.-M."/>
            <person name="Cho J.-C."/>
        </authorList>
    </citation>
    <scope>NUCLEOTIDE SEQUENCE [LARGE SCALE GENOMIC DNA]</scope>
    <source>
        <strain evidence="4">ATCC BAA-594 / HTCC2503 / KCTC 12087</strain>
    </source>
</reference>
<evidence type="ECO:0000259" key="2">
    <source>
        <dbReference type="Pfam" id="PF05065"/>
    </source>
</evidence>
<protein>
    <submittedName>
        <fullName evidence="3">Major capsid protein, HK97 family protein</fullName>
    </submittedName>
</protein>
<dbReference type="Gene3D" id="3.30.2320.10">
    <property type="entry name" value="hypothetical protein PF0899 domain"/>
    <property type="match status" value="1"/>
</dbReference>
<dbReference type="RefSeq" id="WP_013300645.1">
    <property type="nucleotide sequence ID" value="NC_014414.1"/>
</dbReference>
<accession>E0THR4</accession>
<gene>
    <name evidence="3" type="ordered locus">PB2503_08079</name>
</gene>
<dbReference type="Pfam" id="PF05065">
    <property type="entry name" value="Phage_capsid"/>
    <property type="match status" value="1"/>
</dbReference>